<keyword evidence="7" id="KW-0479">Metal-binding</keyword>
<evidence type="ECO:0000313" key="16">
    <source>
        <dbReference type="EMBL" id="KAL3815924.1"/>
    </source>
</evidence>
<keyword evidence="6 14" id="KW-0812">Transmembrane</keyword>
<sequence length="1397" mass="157341">MSSSAHYDVASDSDEDEEECRVCRGPAEPGRPLFKPCKCSGSIGLTHQDCLTSWLEVTHGDGRCELCSTKFKFAPQYAIGTPDRLSRYEVCYRILRRLGARWLPTAVRVIFAAGLWLIVLPLSTSYIYHGWMNRPSAIVSRWRWDLVKTDTVGGAVIAIIIVVSFLSLMSFAEFLRFQWGGVRGGEGGGVGQQQPQQQGQQQQQQRRGAGERRGQNNNVVLGGNNNRVNNNNREGRPEVVAAGGGLPIEGEIEDIILHHPPDDVEVDPLESFVNHLMSGDEYDSVDDEDHGSIDTESEKVDEGRRGEGEGEEEDDANDILPDTNEVHEGDQHDDHVRRLLPLPALDDEEDQLEAFMRAQEDQELMDDGDGQHRHNHHRINNAPDPVRNHQEGRDENNNDVPDLVMQPPPPLQEVNVPNPLREVNVPNPPQREDARFEPQFEPLRPAFADMDAQDDGPEMEINVALDELLGFRGPLLALIRNLLWLLLFNTAYLGVFAFTPLQFGGSVHAILSRRLPNFFFVFQGNLWESFTTSMQELERMSIESNLIYQPSQIAKIVLGYAAFYILIFMLQAIFAIAVNRAERRRQAVHSNEMIGGEARERVADQNIPGEEPPVKRVLGFLECAGAIAKVVVLLLIKMLFLPLLLGVWLDWATLSLFEKTWSDRIEFAGSDLFGSTFLHWVTGITFMLLVTVSVLQLREVVHPDILAGVIRPQEPQPDLLGNLLQESGATHAKRVLLSLGIYAVLLAVHIWIPTRLLMMSNLGHYLPLFRPKFWHVIMPQIQIPIELFIFHLCMLGVLEKYKNNIGKLQHHWLIFTGNYLGMTDQILPHEVDRFVLVGSLPVFSEDASPGQLENLIQGSVEEVPPIEWRNPDIFPLWNSLLSETDPKKRTELIRSNICRMNAIEAPQYTYGIVQRNGKKLLSSNAYIRIPSASSKSRLIVKTTNDASSNLLPTSIGPYRLRQGVSAGKYRSVKISTIEIWREVAGKPISRPPEGWDDLGVGGAERHGRWAWGNELTSEIENSVAVRTPFFNDPAASRREKISTLASITAKMILLLFISWVAISVGVCAVLNIPLHIGHLAMFLLRVPSNRIHDPIAFAIGISVLVPMFGIFTKLFSATNIRVRDFFSLLNIWFRSFKRMNHQPREKVRTISTFFVLWLIVCPLLLGFLYYGFVVENKGEKHGQYDLAQVALVNWGTGTLLLNGWAVMCYFQMFTKRFWTDLVVGDGQGNGNENQDPELVEARQQGADIRGRNADTRGTNLHEFDASEPEEIIWQGKDGAIARAFESIKVFILDWEWDKIDKRSLLRDCAIPVLRHLAVSCAVPMTAVALITLVIDAAGSQLEATATFRIFAMASMLFDLVNSCKRALNRWFQLAHKVARDDRYLVGEILLNYSPSRE</sequence>
<keyword evidence="8" id="KW-0863">Zinc-finger</keyword>
<feature type="transmembrane region" description="Helical" evidence="14">
    <location>
        <begin position="1147"/>
        <end position="1171"/>
    </location>
</feature>
<feature type="region of interest" description="Disordered" evidence="13">
    <location>
        <begin position="364"/>
        <end position="432"/>
    </location>
</feature>
<evidence type="ECO:0000256" key="14">
    <source>
        <dbReference type="SAM" id="Phobius"/>
    </source>
</evidence>
<evidence type="ECO:0000256" key="2">
    <source>
        <dbReference type="ARBA" id="ARBA00004141"/>
    </source>
</evidence>
<evidence type="ECO:0000256" key="10">
    <source>
        <dbReference type="ARBA" id="ARBA00022833"/>
    </source>
</evidence>
<keyword evidence="9" id="KW-0833">Ubl conjugation pathway</keyword>
<evidence type="ECO:0000256" key="1">
    <source>
        <dbReference type="ARBA" id="ARBA00000900"/>
    </source>
</evidence>
<evidence type="ECO:0000256" key="3">
    <source>
        <dbReference type="ARBA" id="ARBA00004906"/>
    </source>
</evidence>
<organism evidence="16 17">
    <name type="scientific">Cyclostephanos tholiformis</name>
    <dbReference type="NCBI Taxonomy" id="382380"/>
    <lineage>
        <taxon>Eukaryota</taxon>
        <taxon>Sar</taxon>
        <taxon>Stramenopiles</taxon>
        <taxon>Ochrophyta</taxon>
        <taxon>Bacillariophyta</taxon>
        <taxon>Coscinodiscophyceae</taxon>
        <taxon>Thalassiosirophycidae</taxon>
        <taxon>Stephanodiscales</taxon>
        <taxon>Stephanodiscaceae</taxon>
        <taxon>Cyclostephanos</taxon>
    </lineage>
</organism>
<dbReference type="PANTHER" id="PTHR13145">
    <property type="entry name" value="SSM4 PROTEIN"/>
    <property type="match status" value="1"/>
</dbReference>
<feature type="compositionally biased region" description="Acidic residues" evidence="13">
    <location>
        <begin position="280"/>
        <end position="289"/>
    </location>
</feature>
<name>A0ABD3RT45_9STRA</name>
<feature type="transmembrane region" description="Helical" evidence="14">
    <location>
        <begin position="1340"/>
        <end position="1360"/>
    </location>
</feature>
<feature type="compositionally biased region" description="Low complexity" evidence="13">
    <location>
        <begin position="215"/>
        <end position="232"/>
    </location>
</feature>
<dbReference type="SUPFAM" id="SSF57850">
    <property type="entry name" value="RING/U-box"/>
    <property type="match status" value="1"/>
</dbReference>
<feature type="compositionally biased region" description="Low complexity" evidence="13">
    <location>
        <begin position="192"/>
        <end position="207"/>
    </location>
</feature>
<evidence type="ECO:0000256" key="5">
    <source>
        <dbReference type="ARBA" id="ARBA00022679"/>
    </source>
</evidence>
<dbReference type="EMBL" id="JALLPB020000176">
    <property type="protein sequence ID" value="KAL3815924.1"/>
    <property type="molecule type" value="Genomic_DNA"/>
</dbReference>
<dbReference type="GO" id="GO:0061630">
    <property type="term" value="F:ubiquitin protein ligase activity"/>
    <property type="evidence" value="ECO:0007669"/>
    <property type="project" value="UniProtKB-EC"/>
</dbReference>
<feature type="transmembrane region" description="Helical" evidence="14">
    <location>
        <begin position="626"/>
        <end position="649"/>
    </location>
</feature>
<gene>
    <name evidence="16" type="ORF">ACHAXA_005772</name>
</gene>
<feature type="transmembrane region" description="Helical" evidence="14">
    <location>
        <begin position="151"/>
        <end position="175"/>
    </location>
</feature>
<accession>A0ABD3RT45</accession>
<feature type="domain" description="RING-CH-type" evidence="15">
    <location>
        <begin position="12"/>
        <end position="74"/>
    </location>
</feature>
<dbReference type="EC" id="2.3.2.27" evidence="4"/>
<feature type="transmembrane region" description="Helical" evidence="14">
    <location>
        <begin position="1052"/>
        <end position="1074"/>
    </location>
</feature>
<dbReference type="Gene3D" id="3.30.40.10">
    <property type="entry name" value="Zinc/RING finger domain, C3HC4 (zinc finger)"/>
    <property type="match status" value="1"/>
</dbReference>
<dbReference type="CDD" id="cd16702">
    <property type="entry name" value="RING_CH-C4HC3_MARCH6"/>
    <property type="match status" value="1"/>
</dbReference>
<feature type="transmembrane region" description="Helical" evidence="14">
    <location>
        <begin position="482"/>
        <end position="503"/>
    </location>
</feature>
<dbReference type="PANTHER" id="PTHR13145:SF0">
    <property type="entry name" value="E3 UBIQUITIN-PROTEIN LIGASE MARCHF6"/>
    <property type="match status" value="1"/>
</dbReference>
<protein>
    <recommendedName>
        <fullName evidence="4">RING-type E3 ubiquitin transferase</fullName>
        <ecNumber evidence="4">2.3.2.27</ecNumber>
    </recommendedName>
</protein>
<evidence type="ECO:0000256" key="8">
    <source>
        <dbReference type="ARBA" id="ARBA00022771"/>
    </source>
</evidence>
<feature type="region of interest" description="Disordered" evidence="13">
    <location>
        <begin position="280"/>
        <end position="334"/>
    </location>
</feature>
<dbReference type="GO" id="GO:0008270">
    <property type="term" value="F:zinc ion binding"/>
    <property type="evidence" value="ECO:0007669"/>
    <property type="project" value="UniProtKB-KW"/>
</dbReference>
<feature type="transmembrane region" description="Helical" evidence="14">
    <location>
        <begin position="106"/>
        <end position="131"/>
    </location>
</feature>
<feature type="transmembrane region" description="Helical" evidence="14">
    <location>
        <begin position="1312"/>
        <end position="1334"/>
    </location>
</feature>
<dbReference type="SMART" id="SM00744">
    <property type="entry name" value="RINGv"/>
    <property type="match status" value="1"/>
</dbReference>
<feature type="transmembrane region" description="Helical" evidence="14">
    <location>
        <begin position="1094"/>
        <end position="1115"/>
    </location>
</feature>
<evidence type="ECO:0000313" key="17">
    <source>
        <dbReference type="Proteomes" id="UP001530377"/>
    </source>
</evidence>
<evidence type="ECO:0000256" key="7">
    <source>
        <dbReference type="ARBA" id="ARBA00022723"/>
    </source>
</evidence>
<comment type="pathway">
    <text evidence="3">Protein modification; protein ubiquitination.</text>
</comment>
<feature type="transmembrane region" description="Helical" evidence="14">
    <location>
        <begin position="556"/>
        <end position="578"/>
    </location>
</feature>
<dbReference type="GO" id="GO:0016020">
    <property type="term" value="C:membrane"/>
    <property type="evidence" value="ECO:0007669"/>
    <property type="project" value="UniProtKB-SubCell"/>
</dbReference>
<reference evidence="16 17" key="1">
    <citation type="submission" date="2024-10" db="EMBL/GenBank/DDBJ databases">
        <title>Updated reference genomes for cyclostephanoid diatoms.</title>
        <authorList>
            <person name="Roberts W.R."/>
            <person name="Alverson A.J."/>
        </authorList>
    </citation>
    <scope>NUCLEOTIDE SEQUENCE [LARGE SCALE GENOMIC DNA]</scope>
    <source>
        <strain evidence="16 17">AJA228-03</strain>
    </source>
</reference>
<feature type="transmembrane region" description="Helical" evidence="14">
    <location>
        <begin position="1191"/>
        <end position="1210"/>
    </location>
</feature>
<feature type="transmembrane region" description="Helical" evidence="14">
    <location>
        <begin position="773"/>
        <end position="798"/>
    </location>
</feature>
<evidence type="ECO:0000256" key="6">
    <source>
        <dbReference type="ARBA" id="ARBA00022692"/>
    </source>
</evidence>
<keyword evidence="10" id="KW-0862">Zinc</keyword>
<feature type="compositionally biased region" description="Basic and acidic residues" evidence="13">
    <location>
        <begin position="386"/>
        <end position="396"/>
    </location>
</feature>
<feature type="compositionally biased region" description="Basic and acidic residues" evidence="13">
    <location>
        <begin position="324"/>
        <end position="334"/>
    </location>
</feature>
<feature type="region of interest" description="Disordered" evidence="13">
    <location>
        <begin position="186"/>
        <end position="243"/>
    </location>
</feature>
<evidence type="ECO:0000256" key="4">
    <source>
        <dbReference type="ARBA" id="ARBA00012483"/>
    </source>
</evidence>
<evidence type="ECO:0000256" key="13">
    <source>
        <dbReference type="SAM" id="MobiDB-lite"/>
    </source>
</evidence>
<evidence type="ECO:0000256" key="12">
    <source>
        <dbReference type="ARBA" id="ARBA00023136"/>
    </source>
</evidence>
<evidence type="ECO:0000256" key="9">
    <source>
        <dbReference type="ARBA" id="ARBA00022786"/>
    </source>
</evidence>
<feature type="compositionally biased region" description="Basic and acidic residues" evidence="13">
    <location>
        <begin position="290"/>
        <end position="308"/>
    </location>
</feature>
<keyword evidence="17" id="KW-1185">Reference proteome</keyword>
<feature type="transmembrane region" description="Helical" evidence="14">
    <location>
        <begin position="677"/>
        <end position="697"/>
    </location>
</feature>
<keyword evidence="12 14" id="KW-0472">Membrane</keyword>
<keyword evidence="5" id="KW-0808">Transferase</keyword>
<dbReference type="PROSITE" id="PS51292">
    <property type="entry name" value="ZF_RING_CH"/>
    <property type="match status" value="1"/>
</dbReference>
<dbReference type="Pfam" id="PF12906">
    <property type="entry name" value="RINGv"/>
    <property type="match status" value="1"/>
</dbReference>
<comment type="subcellular location">
    <subcellularLocation>
        <location evidence="2">Membrane</location>
        <topology evidence="2">Multi-pass membrane protein</topology>
    </subcellularLocation>
</comment>
<dbReference type="InterPro" id="IPR011016">
    <property type="entry name" value="Znf_RING-CH"/>
</dbReference>
<comment type="catalytic activity">
    <reaction evidence="1">
        <text>S-ubiquitinyl-[E2 ubiquitin-conjugating enzyme]-L-cysteine + [acceptor protein]-L-lysine = [E2 ubiquitin-conjugating enzyme]-L-cysteine + N(6)-ubiquitinyl-[acceptor protein]-L-lysine.</text>
        <dbReference type="EC" id="2.3.2.27"/>
    </reaction>
</comment>
<evidence type="ECO:0000256" key="11">
    <source>
        <dbReference type="ARBA" id="ARBA00022989"/>
    </source>
</evidence>
<dbReference type="Proteomes" id="UP001530377">
    <property type="component" value="Unassembled WGS sequence"/>
</dbReference>
<comment type="caution">
    <text evidence="16">The sequence shown here is derived from an EMBL/GenBank/DDBJ whole genome shotgun (WGS) entry which is preliminary data.</text>
</comment>
<proteinExistence type="predicted"/>
<feature type="transmembrane region" description="Helical" evidence="14">
    <location>
        <begin position="735"/>
        <end position="753"/>
    </location>
</feature>
<keyword evidence="11 14" id="KW-1133">Transmembrane helix</keyword>
<evidence type="ECO:0000259" key="15">
    <source>
        <dbReference type="PROSITE" id="PS51292"/>
    </source>
</evidence>
<dbReference type="InterPro" id="IPR013083">
    <property type="entry name" value="Znf_RING/FYVE/PHD"/>
</dbReference>